<evidence type="ECO:0000256" key="4">
    <source>
        <dbReference type="ARBA" id="ARBA00021110"/>
    </source>
</evidence>
<evidence type="ECO:0000256" key="1">
    <source>
        <dbReference type="ARBA" id="ARBA00002838"/>
    </source>
</evidence>
<evidence type="ECO:0000256" key="12">
    <source>
        <dbReference type="SAM" id="Phobius"/>
    </source>
</evidence>
<evidence type="ECO:0000256" key="10">
    <source>
        <dbReference type="ARBA" id="ARBA00023180"/>
    </source>
</evidence>
<evidence type="ECO:0000256" key="6">
    <source>
        <dbReference type="ARBA" id="ARBA00022729"/>
    </source>
</evidence>
<keyword evidence="10" id="KW-0325">Glycoprotein</keyword>
<keyword evidence="5 12" id="KW-0812">Transmembrane</keyword>
<comment type="subcellular location">
    <subcellularLocation>
        <location evidence="2">Endoplasmic reticulum membrane</location>
        <topology evidence="2">Single-pass type I membrane protein</topology>
    </subcellularLocation>
</comment>
<gene>
    <name evidence="14" type="ORF">DGYR_LOCUS5461</name>
</gene>
<accession>A0A7I8VLC6</accession>
<comment type="similarity">
    <text evidence="3 11">Belongs to the TRAP-beta family.</text>
</comment>
<name>A0A7I8VLC6_9ANNE</name>
<feature type="signal peptide" evidence="13">
    <location>
        <begin position="1"/>
        <end position="16"/>
    </location>
</feature>
<keyword evidence="15" id="KW-1185">Reference proteome</keyword>
<feature type="chain" id="PRO_5029870168" description="Translocon-associated protein subunit beta" evidence="13">
    <location>
        <begin position="17"/>
        <end position="187"/>
    </location>
</feature>
<dbReference type="PIRSF" id="PIRSF016400">
    <property type="entry name" value="TRAP_beta"/>
    <property type="match status" value="1"/>
</dbReference>
<dbReference type="EMBL" id="CAJFCJ010000007">
    <property type="protein sequence ID" value="CAD5116876.1"/>
    <property type="molecule type" value="Genomic_DNA"/>
</dbReference>
<evidence type="ECO:0000313" key="14">
    <source>
        <dbReference type="EMBL" id="CAD5116876.1"/>
    </source>
</evidence>
<reference evidence="14 15" key="1">
    <citation type="submission" date="2020-08" db="EMBL/GenBank/DDBJ databases">
        <authorList>
            <person name="Hejnol A."/>
        </authorList>
    </citation>
    <scope>NUCLEOTIDE SEQUENCE [LARGE SCALE GENOMIC DNA]</scope>
</reference>
<organism evidence="14 15">
    <name type="scientific">Dimorphilus gyrociliatus</name>
    <dbReference type="NCBI Taxonomy" id="2664684"/>
    <lineage>
        <taxon>Eukaryota</taxon>
        <taxon>Metazoa</taxon>
        <taxon>Spiralia</taxon>
        <taxon>Lophotrochozoa</taxon>
        <taxon>Annelida</taxon>
        <taxon>Polychaeta</taxon>
        <taxon>Polychaeta incertae sedis</taxon>
        <taxon>Dinophilidae</taxon>
        <taxon>Dimorphilus</taxon>
    </lineage>
</organism>
<keyword evidence="9 11" id="KW-0472">Membrane</keyword>
<dbReference type="GO" id="GO:0005789">
    <property type="term" value="C:endoplasmic reticulum membrane"/>
    <property type="evidence" value="ECO:0007669"/>
    <property type="project" value="UniProtKB-SubCell"/>
</dbReference>
<evidence type="ECO:0000256" key="13">
    <source>
        <dbReference type="SAM" id="SignalP"/>
    </source>
</evidence>
<keyword evidence="7 11" id="KW-0256">Endoplasmic reticulum</keyword>
<evidence type="ECO:0000256" key="7">
    <source>
        <dbReference type="ARBA" id="ARBA00022824"/>
    </source>
</evidence>
<comment type="subunit">
    <text evidence="11">Heterotetramer of TRAP-alpha, TRAP-beta, TRAP-delta and TRAP-gamma.</text>
</comment>
<comment type="caution">
    <text evidence="14">The sequence shown here is derived from an EMBL/GenBank/DDBJ whole genome shotgun (WGS) entry which is preliminary data.</text>
</comment>
<dbReference type="Proteomes" id="UP000549394">
    <property type="component" value="Unassembled WGS sequence"/>
</dbReference>
<keyword evidence="6 13" id="KW-0732">Signal</keyword>
<evidence type="ECO:0000256" key="9">
    <source>
        <dbReference type="ARBA" id="ARBA00023136"/>
    </source>
</evidence>
<evidence type="ECO:0000256" key="2">
    <source>
        <dbReference type="ARBA" id="ARBA00004115"/>
    </source>
</evidence>
<dbReference type="Pfam" id="PF05753">
    <property type="entry name" value="TRAP_beta"/>
    <property type="match status" value="1"/>
</dbReference>
<dbReference type="PANTHER" id="PTHR12861:SF3">
    <property type="entry name" value="TRANSLOCON-ASSOCIATED PROTEIN SUBUNIT BETA"/>
    <property type="match status" value="1"/>
</dbReference>
<comment type="function">
    <text evidence="1 11">TRAP proteins are part of a complex whose function is to bind calcium to the ER membrane and thereby regulate the retention of ER resident proteins.</text>
</comment>
<evidence type="ECO:0000256" key="5">
    <source>
        <dbReference type="ARBA" id="ARBA00022692"/>
    </source>
</evidence>
<keyword evidence="8 12" id="KW-1133">Transmembrane helix</keyword>
<dbReference type="AlphaFoldDB" id="A0A7I8VLC6"/>
<evidence type="ECO:0000256" key="3">
    <source>
        <dbReference type="ARBA" id="ARBA00005610"/>
    </source>
</evidence>
<proteinExistence type="inferred from homology"/>
<evidence type="ECO:0000256" key="11">
    <source>
        <dbReference type="PIRNR" id="PIRNR016400"/>
    </source>
</evidence>
<dbReference type="PANTHER" id="PTHR12861">
    <property type="entry name" value="TRANSLOCON-ASSOCIATED PROTEIN, BETA SUBUNIT PRECURSOR TRAP-BETA SIGNAL SEQUENCE RECEPTOR BETA SUBUNIT"/>
    <property type="match status" value="1"/>
</dbReference>
<evidence type="ECO:0000313" key="15">
    <source>
        <dbReference type="Proteomes" id="UP000549394"/>
    </source>
</evidence>
<dbReference type="InterPro" id="IPR008856">
    <property type="entry name" value="TRAP_beta"/>
</dbReference>
<sequence>MKSILFLAALVAIVYSEELEESRGRILASKSVLNNMLVESREVTVEYVLFNMGKSSALKVQLTDNTFPADQFEVVSGSLQVSWARIAPGSNVTHVVILKPKSDGMFNFTSAEVSYLASEKDTKETLGSTSAPGLGRIIAFQDYDRKYSPHYLDWLAFTVMCLPSLAIPFMLWYNSKSKYEQIKTKKN</sequence>
<evidence type="ECO:0000256" key="8">
    <source>
        <dbReference type="ARBA" id="ARBA00022989"/>
    </source>
</evidence>
<protein>
    <recommendedName>
        <fullName evidence="4 11">Translocon-associated protein subunit beta</fullName>
        <shortName evidence="11">TRAP-beta</shortName>
    </recommendedName>
    <alternativeName>
        <fullName evidence="11">Signal sequence receptor subunit beta</fullName>
    </alternativeName>
</protein>
<dbReference type="OrthoDB" id="5860827at2759"/>
<feature type="transmembrane region" description="Helical" evidence="12">
    <location>
        <begin position="154"/>
        <end position="173"/>
    </location>
</feature>